<dbReference type="EMBL" id="JAYMYS010000002">
    <property type="protein sequence ID" value="KAK7404676.1"/>
    <property type="molecule type" value="Genomic_DNA"/>
</dbReference>
<accession>A0AAN9XRL3</accession>
<feature type="compositionally biased region" description="Basic residues" evidence="1">
    <location>
        <begin position="8"/>
        <end position="17"/>
    </location>
</feature>
<evidence type="ECO:0000256" key="1">
    <source>
        <dbReference type="SAM" id="MobiDB-lite"/>
    </source>
</evidence>
<feature type="region of interest" description="Disordered" evidence="1">
    <location>
        <begin position="1"/>
        <end position="55"/>
    </location>
</feature>
<evidence type="ECO:0000313" key="2">
    <source>
        <dbReference type="EMBL" id="KAK7404676.1"/>
    </source>
</evidence>
<keyword evidence="3" id="KW-1185">Reference proteome</keyword>
<feature type="compositionally biased region" description="Polar residues" evidence="1">
    <location>
        <begin position="41"/>
        <end position="50"/>
    </location>
</feature>
<gene>
    <name evidence="2" type="ORF">VNO78_05631</name>
</gene>
<proteinExistence type="predicted"/>
<evidence type="ECO:0000313" key="3">
    <source>
        <dbReference type="Proteomes" id="UP001386955"/>
    </source>
</evidence>
<name>A0AAN9XRL3_PSOTE</name>
<protein>
    <submittedName>
        <fullName evidence="2">Uncharacterized protein</fullName>
    </submittedName>
</protein>
<comment type="caution">
    <text evidence="2">The sequence shown here is derived from an EMBL/GenBank/DDBJ whole genome shotgun (WGS) entry which is preliminary data.</text>
</comment>
<reference evidence="2 3" key="1">
    <citation type="submission" date="2024-01" db="EMBL/GenBank/DDBJ databases">
        <title>The genomes of 5 underutilized Papilionoideae crops provide insights into root nodulation and disease resistanc.</title>
        <authorList>
            <person name="Jiang F."/>
        </authorList>
    </citation>
    <scope>NUCLEOTIDE SEQUENCE [LARGE SCALE GENOMIC DNA]</scope>
    <source>
        <strain evidence="2">DUOXIRENSHENG_FW03</strain>
        <tissue evidence="2">Leaves</tissue>
    </source>
</reference>
<dbReference type="Proteomes" id="UP001386955">
    <property type="component" value="Unassembled WGS sequence"/>
</dbReference>
<organism evidence="2 3">
    <name type="scientific">Psophocarpus tetragonolobus</name>
    <name type="common">Winged bean</name>
    <name type="synonym">Dolichos tetragonolobus</name>
    <dbReference type="NCBI Taxonomy" id="3891"/>
    <lineage>
        <taxon>Eukaryota</taxon>
        <taxon>Viridiplantae</taxon>
        <taxon>Streptophyta</taxon>
        <taxon>Embryophyta</taxon>
        <taxon>Tracheophyta</taxon>
        <taxon>Spermatophyta</taxon>
        <taxon>Magnoliopsida</taxon>
        <taxon>eudicotyledons</taxon>
        <taxon>Gunneridae</taxon>
        <taxon>Pentapetalae</taxon>
        <taxon>rosids</taxon>
        <taxon>fabids</taxon>
        <taxon>Fabales</taxon>
        <taxon>Fabaceae</taxon>
        <taxon>Papilionoideae</taxon>
        <taxon>50 kb inversion clade</taxon>
        <taxon>NPAAA clade</taxon>
        <taxon>indigoferoid/millettioid clade</taxon>
        <taxon>Phaseoleae</taxon>
        <taxon>Psophocarpus</taxon>
    </lineage>
</organism>
<sequence>MGPERKTHLLRKVHLKKPLSAGPVSELEQPKPSDLPRDTAANASPLQRSDSGAPRCWHSSILAPVALPEATACLAPRATQTRVVPVDRR</sequence>
<dbReference type="AlphaFoldDB" id="A0AAN9XRL3"/>
<feature type="compositionally biased region" description="Basic and acidic residues" evidence="1">
    <location>
        <begin position="28"/>
        <end position="37"/>
    </location>
</feature>